<evidence type="ECO:0000256" key="6">
    <source>
        <dbReference type="ARBA" id="ARBA00022741"/>
    </source>
</evidence>
<dbReference type="PANTHER" id="PTHR43599:SF3">
    <property type="entry name" value="SI:DKEY-6E2.2"/>
    <property type="match status" value="1"/>
</dbReference>
<dbReference type="PROSITE" id="PS01057">
    <property type="entry name" value="SAICAR_SYNTHETASE_1"/>
    <property type="match status" value="1"/>
</dbReference>
<evidence type="ECO:0000256" key="10">
    <source>
        <dbReference type="ARBA" id="ARBA00048475"/>
    </source>
</evidence>
<keyword evidence="5 11" id="KW-0436">Ligase</keyword>
<dbReference type="HAMAP" id="MF_00137">
    <property type="entry name" value="SAICAR_synth"/>
    <property type="match status" value="1"/>
</dbReference>
<evidence type="ECO:0000256" key="2">
    <source>
        <dbReference type="ARBA" id="ARBA00010190"/>
    </source>
</evidence>
<dbReference type="PANTHER" id="PTHR43599">
    <property type="entry name" value="MULTIFUNCTIONAL PROTEIN ADE2"/>
    <property type="match status" value="1"/>
</dbReference>
<keyword evidence="7 11" id="KW-0658">Purine biosynthesis</keyword>
<evidence type="ECO:0000259" key="12">
    <source>
        <dbReference type="Pfam" id="PF01259"/>
    </source>
</evidence>
<dbReference type="Gene3D" id="3.30.200.20">
    <property type="entry name" value="Phosphorylase Kinase, domain 1"/>
    <property type="match status" value="1"/>
</dbReference>
<evidence type="ECO:0000256" key="5">
    <source>
        <dbReference type="ARBA" id="ARBA00022598"/>
    </source>
</evidence>
<evidence type="ECO:0000313" key="14">
    <source>
        <dbReference type="Proteomes" id="UP001054846"/>
    </source>
</evidence>
<evidence type="ECO:0000256" key="3">
    <source>
        <dbReference type="ARBA" id="ARBA00012217"/>
    </source>
</evidence>
<dbReference type="InterPro" id="IPR033934">
    <property type="entry name" value="SAICAR_synt_PurC"/>
</dbReference>
<evidence type="ECO:0000256" key="8">
    <source>
        <dbReference type="ARBA" id="ARBA00022840"/>
    </source>
</evidence>
<proteinExistence type="inferred from homology"/>
<evidence type="ECO:0000256" key="9">
    <source>
        <dbReference type="ARBA" id="ARBA00030409"/>
    </source>
</evidence>
<comment type="pathway">
    <text evidence="1 11">Purine metabolism; IMP biosynthesis via de novo pathway; 5-amino-1-(5-phospho-D-ribosyl)imidazole-4-carboxamide from 5-amino-1-(5-phospho-D-ribosyl)imidazole-4-carboxylate: step 1/2.</text>
</comment>
<keyword evidence="14" id="KW-1185">Reference proteome</keyword>
<dbReference type="RefSeq" id="WP_418886937.1">
    <property type="nucleotide sequence ID" value="NZ_CP063845.1"/>
</dbReference>
<evidence type="ECO:0000256" key="4">
    <source>
        <dbReference type="ARBA" id="ARBA00016460"/>
    </source>
</evidence>
<keyword evidence="8 11" id="KW-0067">ATP-binding</keyword>
<evidence type="ECO:0000313" key="13">
    <source>
        <dbReference type="EMBL" id="UFP94698.1"/>
    </source>
</evidence>
<dbReference type="CDD" id="cd01415">
    <property type="entry name" value="SAICAR_synt_PurC"/>
    <property type="match status" value="1"/>
</dbReference>
<comment type="catalytic activity">
    <reaction evidence="10 11">
        <text>5-amino-1-(5-phospho-D-ribosyl)imidazole-4-carboxylate + L-aspartate + ATP = (2S)-2-[5-amino-1-(5-phospho-beta-D-ribosyl)imidazole-4-carboxamido]succinate + ADP + phosphate + 2 H(+)</text>
        <dbReference type="Rhea" id="RHEA:22628"/>
        <dbReference type="ChEBI" id="CHEBI:15378"/>
        <dbReference type="ChEBI" id="CHEBI:29991"/>
        <dbReference type="ChEBI" id="CHEBI:30616"/>
        <dbReference type="ChEBI" id="CHEBI:43474"/>
        <dbReference type="ChEBI" id="CHEBI:58443"/>
        <dbReference type="ChEBI" id="CHEBI:77657"/>
        <dbReference type="ChEBI" id="CHEBI:456216"/>
        <dbReference type="EC" id="6.3.2.6"/>
    </reaction>
</comment>
<dbReference type="EMBL" id="CP063845">
    <property type="protein sequence ID" value="UFP94698.1"/>
    <property type="molecule type" value="Genomic_DNA"/>
</dbReference>
<protein>
    <recommendedName>
        <fullName evidence="4 11">Phosphoribosylaminoimidazole-succinocarboxamide synthase</fullName>
        <ecNumber evidence="3 11">6.3.2.6</ecNumber>
    </recommendedName>
    <alternativeName>
        <fullName evidence="9 11">SAICAR synthetase</fullName>
    </alternativeName>
</protein>
<keyword evidence="6 11" id="KW-0547">Nucleotide-binding</keyword>
<sequence>MILQPGARAVADILYEGKAKIIYPTPDPAIVLAVFKDDATAFNAQKRGTISGKGAVNATVSAKLFLLLERSGVPTHYIDQPAANQLLFRRLKMIPLEVVVRNIVAGSLAKRTGLASGTVLGEAIVEFYYKNDALGDPLLNDEHILTVLATVDALQLAELRRSALQVNAILSAFYHECGIRLVDFKLEYGYDGAGQLQLGDELSPDNCRLWTLEEDRILDKDRFRFDMGEVEGAYQEVLARVIAKAGP</sequence>
<comment type="similarity">
    <text evidence="2 11">Belongs to the SAICAR synthetase family.</text>
</comment>
<dbReference type="InterPro" id="IPR001636">
    <property type="entry name" value="SAICAR_synth"/>
</dbReference>
<dbReference type="InterPro" id="IPR018236">
    <property type="entry name" value="SAICAR_synthetase_CS"/>
</dbReference>
<reference evidence="13 14" key="1">
    <citation type="journal article" date="2021" name="Genome Biol. Evol.">
        <title>Complete Genome Sequencing of a Novel Gloeobacter Species from a Waterfall Cave in Mexico.</title>
        <authorList>
            <person name="Saw J.H."/>
            <person name="Cardona T."/>
            <person name="Montejano G."/>
        </authorList>
    </citation>
    <scope>NUCLEOTIDE SEQUENCE [LARGE SCALE GENOMIC DNA]</scope>
    <source>
        <strain evidence="13">MG652769</strain>
    </source>
</reference>
<dbReference type="Gene3D" id="3.30.470.20">
    <property type="entry name" value="ATP-grasp fold, B domain"/>
    <property type="match status" value="1"/>
</dbReference>
<dbReference type="GO" id="GO:0004639">
    <property type="term" value="F:phosphoribosylaminoimidazolesuccinocarboxamide synthase activity"/>
    <property type="evidence" value="ECO:0007669"/>
    <property type="project" value="UniProtKB-EC"/>
</dbReference>
<evidence type="ECO:0000256" key="7">
    <source>
        <dbReference type="ARBA" id="ARBA00022755"/>
    </source>
</evidence>
<dbReference type="InterPro" id="IPR028923">
    <property type="entry name" value="SAICAR_synt/ADE2_N"/>
</dbReference>
<dbReference type="InterPro" id="IPR050089">
    <property type="entry name" value="SAICAR_synthetase"/>
</dbReference>
<evidence type="ECO:0000256" key="11">
    <source>
        <dbReference type="HAMAP-Rule" id="MF_00137"/>
    </source>
</evidence>
<organism evidence="13 14">
    <name type="scientific">Gloeobacter morelensis MG652769</name>
    <dbReference type="NCBI Taxonomy" id="2781736"/>
    <lineage>
        <taxon>Bacteria</taxon>
        <taxon>Bacillati</taxon>
        <taxon>Cyanobacteriota</taxon>
        <taxon>Cyanophyceae</taxon>
        <taxon>Gloeobacterales</taxon>
        <taxon>Gloeobacteraceae</taxon>
        <taxon>Gloeobacter</taxon>
        <taxon>Gloeobacter morelensis</taxon>
    </lineage>
</organism>
<accession>A0ABY3PM90</accession>
<dbReference type="Pfam" id="PF01259">
    <property type="entry name" value="SAICAR_synt"/>
    <property type="match status" value="1"/>
</dbReference>
<gene>
    <name evidence="11" type="primary">purC</name>
    <name evidence="13" type="ORF">ISF26_00100</name>
</gene>
<dbReference type="SUPFAM" id="SSF56104">
    <property type="entry name" value="SAICAR synthase-like"/>
    <property type="match status" value="1"/>
</dbReference>
<dbReference type="Proteomes" id="UP001054846">
    <property type="component" value="Chromosome"/>
</dbReference>
<name>A0ABY3PM90_9CYAN</name>
<feature type="domain" description="SAICAR synthetase/ADE2 N-terminal" evidence="12">
    <location>
        <begin position="14"/>
        <end position="240"/>
    </location>
</feature>
<evidence type="ECO:0000256" key="1">
    <source>
        <dbReference type="ARBA" id="ARBA00004672"/>
    </source>
</evidence>
<dbReference type="EC" id="6.3.2.6" evidence="3 11"/>
<dbReference type="NCBIfam" id="TIGR00081">
    <property type="entry name" value="purC"/>
    <property type="match status" value="1"/>
</dbReference>